<dbReference type="RefSeq" id="WP_081174372.1">
    <property type="nucleotide sequence ID" value="NZ_MSPX01000003.1"/>
</dbReference>
<dbReference type="CDD" id="cd13543">
    <property type="entry name" value="PBP2_Fbp"/>
    <property type="match status" value="1"/>
</dbReference>
<protein>
    <submittedName>
        <fullName evidence="4">Iron ABC transporter substrate-binding protein</fullName>
    </submittedName>
</protein>
<comment type="caution">
    <text evidence="4">The sequence shown here is derived from an EMBL/GenBank/DDBJ whole genome shotgun (WGS) entry which is preliminary data.</text>
</comment>
<sequence length="330" mass="35144">MTASLRLSLLALAGLIAAAPAHADDLTVYSGRGEAFMAPILKVFEEQTGIKTKARYGTTAELAALLREEGAKSPADVFIAQDAGALGAMADLMEPLPAGLFEGQMAAYRGGNDSWIGTSGRARTLVYSSERVAADKLPQSVYDLVKPEWKGKVGFAPKNASFQAFVTAMRVKDGEDKARAFVKGLVDNGARTYANNVSQVQAVADGEVDVALVNSYYLTRFKLRDAKFPVSQTFFAKGDIGNLLFVSGAGVLKASDDKSDATKLVEFMLSPVAQQYFSASVGEYPVIKGVIANDTLGPVAKPEDFAPDVKLEALNDTEGTKKLLTELNLL</sequence>
<keyword evidence="5" id="KW-1185">Reference proteome</keyword>
<accession>A0ABX3PFW9</accession>
<organism evidence="4 5">
    <name type="scientific">Xaviernesmea rhizosphaerae</name>
    <dbReference type="NCBI Taxonomy" id="1672749"/>
    <lineage>
        <taxon>Bacteria</taxon>
        <taxon>Pseudomonadati</taxon>
        <taxon>Pseudomonadota</taxon>
        <taxon>Alphaproteobacteria</taxon>
        <taxon>Hyphomicrobiales</taxon>
        <taxon>Rhizobiaceae</taxon>
        <taxon>Rhizobium/Agrobacterium group</taxon>
        <taxon>Xaviernesmea</taxon>
    </lineage>
</organism>
<dbReference type="PIRSF" id="PIRSF002825">
    <property type="entry name" value="CfbpA"/>
    <property type="match status" value="1"/>
</dbReference>
<evidence type="ECO:0000256" key="2">
    <source>
        <dbReference type="ARBA" id="ARBA00022729"/>
    </source>
</evidence>
<dbReference type="Pfam" id="PF13343">
    <property type="entry name" value="SBP_bac_6"/>
    <property type="match status" value="1"/>
</dbReference>
<dbReference type="Gene3D" id="3.40.190.10">
    <property type="entry name" value="Periplasmic binding protein-like II"/>
    <property type="match status" value="2"/>
</dbReference>
<evidence type="ECO:0000313" key="4">
    <source>
        <dbReference type="EMBL" id="OQP87327.1"/>
    </source>
</evidence>
<feature type="signal peptide" evidence="3">
    <location>
        <begin position="1"/>
        <end position="23"/>
    </location>
</feature>
<dbReference type="EMBL" id="MSPX01000003">
    <property type="protein sequence ID" value="OQP87327.1"/>
    <property type="molecule type" value="Genomic_DNA"/>
</dbReference>
<evidence type="ECO:0000313" key="5">
    <source>
        <dbReference type="Proteomes" id="UP000192652"/>
    </source>
</evidence>
<dbReference type="PANTHER" id="PTHR30006">
    <property type="entry name" value="THIAMINE-BINDING PERIPLASMIC PROTEIN-RELATED"/>
    <property type="match status" value="1"/>
</dbReference>
<gene>
    <name evidence="4" type="ORF">BTR14_05130</name>
</gene>
<comment type="similarity">
    <text evidence="1">Belongs to the bacterial solute-binding protein 1 family.</text>
</comment>
<keyword evidence="2 3" id="KW-0732">Signal</keyword>
<proteinExistence type="inferred from homology"/>
<reference evidence="4 5" key="1">
    <citation type="journal article" date="2017" name="Antonie Van Leeuwenhoek">
        <title>Rhizobium rhizosphaerae sp. nov., a novel species isolated from rice rhizosphere.</title>
        <authorList>
            <person name="Zhao J.J."/>
            <person name="Zhang J."/>
            <person name="Zhang R.J."/>
            <person name="Zhang C.W."/>
            <person name="Yin H.Q."/>
            <person name="Zhang X.X."/>
        </authorList>
    </citation>
    <scope>NUCLEOTIDE SEQUENCE [LARGE SCALE GENOMIC DNA]</scope>
    <source>
        <strain evidence="4 5">RD15</strain>
    </source>
</reference>
<dbReference type="PANTHER" id="PTHR30006:SF15">
    <property type="entry name" value="IRON-UTILIZATION PERIPLASMIC PROTEIN"/>
    <property type="match status" value="1"/>
</dbReference>
<feature type="chain" id="PRO_5045579596" evidence="3">
    <location>
        <begin position="24"/>
        <end position="330"/>
    </location>
</feature>
<name>A0ABX3PFW9_9HYPH</name>
<dbReference type="InterPro" id="IPR026045">
    <property type="entry name" value="Ferric-bd"/>
</dbReference>
<dbReference type="Proteomes" id="UP000192652">
    <property type="component" value="Unassembled WGS sequence"/>
</dbReference>
<dbReference type="SUPFAM" id="SSF53850">
    <property type="entry name" value="Periplasmic binding protein-like II"/>
    <property type="match status" value="1"/>
</dbReference>
<evidence type="ECO:0000256" key="1">
    <source>
        <dbReference type="ARBA" id="ARBA00008520"/>
    </source>
</evidence>
<evidence type="ECO:0000256" key="3">
    <source>
        <dbReference type="SAM" id="SignalP"/>
    </source>
</evidence>